<dbReference type="Proteomes" id="UP001595477">
    <property type="component" value="Unassembled WGS sequence"/>
</dbReference>
<organism evidence="1 2">
    <name type="scientific">Alteromonas oceani</name>
    <dbReference type="NCBI Taxonomy" id="2071609"/>
    <lineage>
        <taxon>Bacteria</taxon>
        <taxon>Pseudomonadati</taxon>
        <taxon>Pseudomonadota</taxon>
        <taxon>Gammaproteobacteria</taxon>
        <taxon>Alteromonadales</taxon>
        <taxon>Alteromonadaceae</taxon>
        <taxon>Alteromonas/Salinimonas group</taxon>
        <taxon>Alteromonas</taxon>
    </lineage>
</organism>
<protein>
    <recommendedName>
        <fullName evidence="3">Exostosin GT47 domain-containing protein</fullName>
    </recommendedName>
</protein>
<dbReference type="RefSeq" id="WP_123327031.1">
    <property type="nucleotide sequence ID" value="NZ_JBHRSX010000004.1"/>
</dbReference>
<reference evidence="2" key="1">
    <citation type="journal article" date="2019" name="Int. J. Syst. Evol. Microbiol.">
        <title>The Global Catalogue of Microorganisms (GCM) 10K type strain sequencing project: providing services to taxonomists for standard genome sequencing and annotation.</title>
        <authorList>
            <consortium name="The Broad Institute Genomics Platform"/>
            <consortium name="The Broad Institute Genome Sequencing Center for Infectious Disease"/>
            <person name="Wu L."/>
            <person name="Ma J."/>
        </authorList>
    </citation>
    <scope>NUCLEOTIDE SEQUENCE [LARGE SCALE GENOMIC DNA]</scope>
    <source>
        <strain evidence="2">KCTC 52449</strain>
    </source>
</reference>
<keyword evidence="2" id="KW-1185">Reference proteome</keyword>
<name>A0ABV7JQ98_9ALTE</name>
<evidence type="ECO:0000313" key="1">
    <source>
        <dbReference type="EMBL" id="MFC3200270.1"/>
    </source>
</evidence>
<accession>A0ABV7JQ98</accession>
<evidence type="ECO:0000313" key="2">
    <source>
        <dbReference type="Proteomes" id="UP001595477"/>
    </source>
</evidence>
<comment type="caution">
    <text evidence="1">The sequence shown here is derived from an EMBL/GenBank/DDBJ whole genome shotgun (WGS) entry which is preliminary data.</text>
</comment>
<evidence type="ECO:0008006" key="3">
    <source>
        <dbReference type="Google" id="ProtNLM"/>
    </source>
</evidence>
<proteinExistence type="predicted"/>
<dbReference type="EMBL" id="JBHRSX010000004">
    <property type="protein sequence ID" value="MFC3200270.1"/>
    <property type="molecule type" value="Genomic_DNA"/>
</dbReference>
<gene>
    <name evidence="1" type="ORF">ACFOEW_00345</name>
</gene>
<sequence>MLKSAPIEAHQTRLFPKNQGADKYIINGIAARCDWVVLSDLKAPQTALVKRRSLPPKTVFLSLRAPFVAISYFYHEVLPQLTAPFVLVSGSEDITIPNQIDKRWRAFNSEERVMIEGILAHPYLIHWYAENLDDASQPGMSPLPLGLVHHESDATPDLVDPTPVPLKHRANTVLCAHRIRDGEQWAPREQVSKLASSHWGSFCRIIDEEVSLEEYFTALHQHSFVLCVEGGGIDPSPKAWHALLNGTIPIIRSPGLRAAYQKFPVVFVDDWSADSLNEARLAKWKEVLQPWYDEPILREQVMYKLGLDYWWDSITSHYMRYVVAESASEPACPEQVQHA</sequence>